<keyword evidence="1" id="KW-0472">Membrane</keyword>
<dbReference type="EMBL" id="FLZR02000001">
    <property type="protein sequence ID" value="VUZ99324.1"/>
    <property type="molecule type" value="Genomic_DNA"/>
</dbReference>
<dbReference type="InterPro" id="IPR008780">
    <property type="entry name" value="Plasmodium_Vir"/>
</dbReference>
<protein>
    <submittedName>
        <fullName evidence="2">VIR protein</fullName>
    </submittedName>
</protein>
<dbReference type="OrthoDB" id="10275385at2759"/>
<dbReference type="AlphaFoldDB" id="A0A565A3H3"/>
<keyword evidence="1" id="KW-1133">Transmembrane helix</keyword>
<feature type="transmembrane region" description="Helical" evidence="1">
    <location>
        <begin position="234"/>
        <end position="252"/>
    </location>
</feature>
<organism evidence="2">
    <name type="scientific">Plasmodium vivax</name>
    <name type="common">malaria parasite P. vivax</name>
    <dbReference type="NCBI Taxonomy" id="5855"/>
    <lineage>
        <taxon>Eukaryota</taxon>
        <taxon>Sar</taxon>
        <taxon>Alveolata</taxon>
        <taxon>Apicomplexa</taxon>
        <taxon>Aconoidasida</taxon>
        <taxon>Haemosporida</taxon>
        <taxon>Plasmodiidae</taxon>
        <taxon>Plasmodium</taxon>
        <taxon>Plasmodium (Plasmodium)</taxon>
    </lineage>
</organism>
<dbReference type="VEuPathDB" id="PlasmoDB:PVP01_0000390"/>
<keyword evidence="1" id="KW-0812">Transmembrane</keyword>
<gene>
    <name evidence="2" type="ORF">PVP01_0000390</name>
</gene>
<dbReference type="VEuPathDB" id="PlasmoDB:PVW1_000022700"/>
<dbReference type="Pfam" id="PF05795">
    <property type="entry name" value="Plasmodium_Vir"/>
    <property type="match status" value="2"/>
</dbReference>
<evidence type="ECO:0000313" key="2">
    <source>
        <dbReference type="EMBL" id="VUZ99324.1"/>
    </source>
</evidence>
<reference evidence="2" key="1">
    <citation type="submission" date="2016-07" db="EMBL/GenBank/DDBJ databases">
        <authorList>
            <consortium name="Pathogen Informatics"/>
        </authorList>
    </citation>
    <scope>NUCLEOTIDE SEQUENCE</scope>
</reference>
<name>A0A565A3H3_PLAVI</name>
<proteinExistence type="predicted"/>
<sequence length="310" mass="36830">MPVLYFFIINEDEQIPNKFNSRLDESQNESILKSIATYNSVFMFEDNNEIKDILAKLIRNVRLITSEYSGNPKKRCRDVNYWFNKKIKEVNPDKINSYSNDAITLVNEVKWNTGKKNQVCKIEAPYKNEIVEIMKKLDDYCEIRDNNGCSVLKNKNECLKYNEYIKERKEYFSSSIKVPCNGSDCKKNDYTIDASCTLNDMDLTFPEINCDTLYKKTEIKEPVPTIKERSPLEIGFFIIVSFILFYLFILFLDKFTPVGSIISRFRRRKYDLKRNFDRMDDDRYSLYHSEKIPSDSENKRYYIEYARPDN</sequence>
<dbReference type="Proteomes" id="UP000220605">
    <property type="component" value="Unassembled WGS sequence"/>
</dbReference>
<evidence type="ECO:0000256" key="1">
    <source>
        <dbReference type="SAM" id="Phobius"/>
    </source>
</evidence>
<accession>A0A565A3H3</accession>
<dbReference type="VEuPathDB" id="PlasmoDB:PVPAM_130014100"/>